<sequence length="118" mass="14048">MNIVKSECAVIYVRAFVKNCPIEQQERICKEYVKSKGWKLLKVFRERPTMRWTPSAMSRLKTFATKHAAEIGNVVAYTPHTLARYKFQFFELYGFFRKLGIRLRFGNNYKIIPTHHEK</sequence>
<dbReference type="GO" id="GO:0003677">
    <property type="term" value="F:DNA binding"/>
    <property type="evidence" value="ECO:0007669"/>
    <property type="project" value="InterPro"/>
</dbReference>
<dbReference type="EMBL" id="MHNL01000010">
    <property type="protein sequence ID" value="OGZ45064.1"/>
    <property type="molecule type" value="Genomic_DNA"/>
</dbReference>
<comment type="caution">
    <text evidence="2">The sequence shown here is derived from an EMBL/GenBank/DDBJ whole genome shotgun (WGS) entry which is preliminary data.</text>
</comment>
<evidence type="ECO:0000259" key="1">
    <source>
        <dbReference type="Pfam" id="PF00239"/>
    </source>
</evidence>
<dbReference type="Proteomes" id="UP000177785">
    <property type="component" value="Unassembled WGS sequence"/>
</dbReference>
<gene>
    <name evidence="2" type="ORF">A2756_05415</name>
</gene>
<dbReference type="Pfam" id="PF00239">
    <property type="entry name" value="Resolvase"/>
    <property type="match status" value="1"/>
</dbReference>
<feature type="domain" description="Resolvase/invertase-type recombinase catalytic" evidence="1">
    <location>
        <begin position="9"/>
        <end position="108"/>
    </location>
</feature>
<name>A0A1G2G4B6_9BACT</name>
<evidence type="ECO:0000313" key="2">
    <source>
        <dbReference type="EMBL" id="OGZ45064.1"/>
    </source>
</evidence>
<dbReference type="InterPro" id="IPR036162">
    <property type="entry name" value="Resolvase-like_N_sf"/>
</dbReference>
<reference evidence="2 3" key="1">
    <citation type="journal article" date="2016" name="Nat. Commun.">
        <title>Thousands of microbial genomes shed light on interconnected biogeochemical processes in an aquifer system.</title>
        <authorList>
            <person name="Anantharaman K."/>
            <person name="Brown C.T."/>
            <person name="Hug L.A."/>
            <person name="Sharon I."/>
            <person name="Castelle C.J."/>
            <person name="Probst A.J."/>
            <person name="Thomas B.C."/>
            <person name="Singh A."/>
            <person name="Wilkins M.J."/>
            <person name="Karaoz U."/>
            <person name="Brodie E.L."/>
            <person name="Williams K.H."/>
            <person name="Hubbard S.S."/>
            <person name="Banfield J.F."/>
        </authorList>
    </citation>
    <scope>NUCLEOTIDE SEQUENCE [LARGE SCALE GENOMIC DNA]</scope>
</reference>
<evidence type="ECO:0000313" key="3">
    <source>
        <dbReference type="Proteomes" id="UP000177785"/>
    </source>
</evidence>
<dbReference type="GO" id="GO:0000150">
    <property type="term" value="F:DNA strand exchange activity"/>
    <property type="evidence" value="ECO:0007669"/>
    <property type="project" value="InterPro"/>
</dbReference>
<proteinExistence type="predicted"/>
<dbReference type="InterPro" id="IPR006119">
    <property type="entry name" value="Resolv_N"/>
</dbReference>
<dbReference type="SUPFAM" id="SSF53041">
    <property type="entry name" value="Resolvase-like"/>
    <property type="match status" value="1"/>
</dbReference>
<organism evidence="2 3">
    <name type="scientific">Candidatus Ryanbacteria bacterium RIFCSPHIGHO2_01_FULL_48_27</name>
    <dbReference type="NCBI Taxonomy" id="1802115"/>
    <lineage>
        <taxon>Bacteria</taxon>
        <taxon>Candidatus Ryaniibacteriota</taxon>
    </lineage>
</organism>
<protein>
    <recommendedName>
        <fullName evidence="1">Resolvase/invertase-type recombinase catalytic domain-containing protein</fullName>
    </recommendedName>
</protein>
<dbReference type="Gene3D" id="3.40.50.1390">
    <property type="entry name" value="Resolvase, N-terminal catalytic domain"/>
    <property type="match status" value="1"/>
</dbReference>
<dbReference type="AlphaFoldDB" id="A0A1G2G4B6"/>
<accession>A0A1G2G4B6</accession>